<dbReference type="AlphaFoldDB" id="A0A915JT87"/>
<name>A0A915JT87_ROMCU</name>
<evidence type="ECO:0000313" key="1">
    <source>
        <dbReference type="Proteomes" id="UP000887565"/>
    </source>
</evidence>
<dbReference type="Proteomes" id="UP000887565">
    <property type="component" value="Unplaced"/>
</dbReference>
<accession>A0A915JT87</accession>
<proteinExistence type="predicted"/>
<dbReference type="WBParaSite" id="nRc.2.0.1.t29550-RA">
    <property type="protein sequence ID" value="nRc.2.0.1.t29550-RA"/>
    <property type="gene ID" value="nRc.2.0.1.g29550"/>
</dbReference>
<organism evidence="1 2">
    <name type="scientific">Romanomermis culicivorax</name>
    <name type="common">Nematode worm</name>
    <dbReference type="NCBI Taxonomy" id="13658"/>
    <lineage>
        <taxon>Eukaryota</taxon>
        <taxon>Metazoa</taxon>
        <taxon>Ecdysozoa</taxon>
        <taxon>Nematoda</taxon>
        <taxon>Enoplea</taxon>
        <taxon>Dorylaimia</taxon>
        <taxon>Mermithida</taxon>
        <taxon>Mermithoidea</taxon>
        <taxon>Mermithidae</taxon>
        <taxon>Romanomermis</taxon>
    </lineage>
</organism>
<evidence type="ECO:0000313" key="2">
    <source>
        <dbReference type="WBParaSite" id="nRc.2.0.1.t29550-RA"/>
    </source>
</evidence>
<reference evidence="2" key="1">
    <citation type="submission" date="2022-11" db="UniProtKB">
        <authorList>
            <consortium name="WormBaseParasite"/>
        </authorList>
    </citation>
    <scope>IDENTIFICATION</scope>
</reference>
<keyword evidence="1" id="KW-1185">Reference proteome</keyword>
<protein>
    <submittedName>
        <fullName evidence="2">Uncharacterized protein</fullName>
    </submittedName>
</protein>
<sequence length="228" mass="25824">MDNANKRPACSFFGHHSLLCEKKVAGLADFVIDYFIVLCGTISPEIQHPRRLDICLLSRGGGNAVVKHCLSQRTICHLTEEVEIFWSIFCTLSPAACGNDSKFSWHGKDPNLPSLEDSPICNDFRFSFGHEILLSFEIFASTDEKRLDFCRKLALNIIFTKSFCGALEFLTLVNITFCIWKLIKTSTAWNGVFIVLNAIVHVSKQVEISRDEKKMVKIDEESHLLSKY</sequence>